<dbReference type="Proteomes" id="UP000789901">
    <property type="component" value="Unassembled WGS sequence"/>
</dbReference>
<comment type="caution">
    <text evidence="2">The sequence shown here is derived from an EMBL/GenBank/DDBJ whole genome shotgun (WGS) entry which is preliminary data.</text>
</comment>
<dbReference type="EMBL" id="CAJVQB010042033">
    <property type="protein sequence ID" value="CAG8830048.1"/>
    <property type="molecule type" value="Genomic_DNA"/>
</dbReference>
<protein>
    <submittedName>
        <fullName evidence="2">5754_t:CDS:1</fullName>
    </submittedName>
</protein>
<organism evidence="2 3">
    <name type="scientific">Gigaspora margarita</name>
    <dbReference type="NCBI Taxonomy" id="4874"/>
    <lineage>
        <taxon>Eukaryota</taxon>
        <taxon>Fungi</taxon>
        <taxon>Fungi incertae sedis</taxon>
        <taxon>Mucoromycota</taxon>
        <taxon>Glomeromycotina</taxon>
        <taxon>Glomeromycetes</taxon>
        <taxon>Diversisporales</taxon>
        <taxon>Gigasporaceae</taxon>
        <taxon>Gigaspora</taxon>
    </lineage>
</organism>
<name>A0ABN7WFH8_GIGMA</name>
<proteinExistence type="predicted"/>
<keyword evidence="3" id="KW-1185">Reference proteome</keyword>
<feature type="non-terminal residue" evidence="2">
    <location>
        <position position="212"/>
    </location>
</feature>
<gene>
    <name evidence="2" type="ORF">GMARGA_LOCUS30181</name>
</gene>
<evidence type="ECO:0000313" key="3">
    <source>
        <dbReference type="Proteomes" id="UP000789901"/>
    </source>
</evidence>
<evidence type="ECO:0000313" key="2">
    <source>
        <dbReference type="EMBL" id="CAG8830048.1"/>
    </source>
</evidence>
<dbReference type="Pfam" id="PF10551">
    <property type="entry name" value="MULE"/>
    <property type="match status" value="1"/>
</dbReference>
<reference evidence="2 3" key="1">
    <citation type="submission" date="2021-06" db="EMBL/GenBank/DDBJ databases">
        <authorList>
            <person name="Kallberg Y."/>
            <person name="Tangrot J."/>
            <person name="Rosling A."/>
        </authorList>
    </citation>
    <scope>NUCLEOTIDE SEQUENCE [LARGE SCALE GENOMIC DNA]</scope>
    <source>
        <strain evidence="2 3">120-4 pot B 10/14</strain>
    </source>
</reference>
<accession>A0ABN7WFH8</accession>
<dbReference type="InterPro" id="IPR018289">
    <property type="entry name" value="MULE_transposase_dom"/>
</dbReference>
<feature type="domain" description="MULE transposase" evidence="1">
    <location>
        <begin position="147"/>
        <end position="207"/>
    </location>
</feature>
<evidence type="ECO:0000259" key="1">
    <source>
        <dbReference type="Pfam" id="PF10551"/>
    </source>
</evidence>
<sequence>MNEICETVTSQKEKIKLNIHGHAITVYSNGSHFFKKTAKHKHSLQASTKETRNSPAQIIQNNTVAVDENLVSSMPSKEALRMRIKHIRRSEMPPQPQTLDEVNVPLPFQYTLKRELFLIRDSQVGLGQVLIFTTKTNVQCLSQASFWVMDGTFRTVPTVFHQLYTIHAPIGTSENSQIFLLVYALMSSKLAELYMQLFQDLNDFAAENEFTL</sequence>